<accession>A0ABT0UB28</accession>
<dbReference type="RefSeq" id="WP_250931888.1">
    <property type="nucleotide sequence ID" value="NZ_JAMQBK010000078.1"/>
</dbReference>
<sequence length="203" mass="22508">MTIKQFRAGLTFLILAVGAIASHADAGSPWVGPWPWSRYEGTPRVDVIGPVGNRLPESYRRQYNRPTYLGGKLAAKIEPSSQEAMAFHRAEELGLYDNNGIKGALAGKHCAPQRVEQHYFYPKPWEVLTVGPRRDRTRVTEAVEVDEPPMRWQDGDAIDQAAEAELEAELDLNTAEVLELPGPVLVAPVEESLELPAPVRETE</sequence>
<comment type="caution">
    <text evidence="2">The sequence shown here is derived from an EMBL/GenBank/DDBJ whole genome shotgun (WGS) entry which is preliminary data.</text>
</comment>
<keyword evidence="3" id="KW-1185">Reference proteome</keyword>
<feature type="chain" id="PRO_5046900086" evidence="1">
    <location>
        <begin position="27"/>
        <end position="203"/>
    </location>
</feature>
<reference evidence="2 3" key="1">
    <citation type="journal article" date="2022" name="Syst. Appl. Microbiol.">
        <title>Rhodopirellula aestuarii sp. nov., a novel member of the genus Rhodopirellula isolated from brackish sediments collected in the Tagus River estuary, Portugal.</title>
        <authorList>
            <person name="Vitorino I.R."/>
            <person name="Klimek D."/>
            <person name="Calusinska M."/>
            <person name="Lobo-da-Cunha A."/>
            <person name="Vasconcelos V."/>
            <person name="Lage O.M."/>
        </authorList>
    </citation>
    <scope>NUCLEOTIDE SEQUENCE [LARGE SCALE GENOMIC DNA]</scope>
    <source>
        <strain evidence="2 3">ICT_H3.1</strain>
    </source>
</reference>
<dbReference type="EMBL" id="JAMQBK010000078">
    <property type="protein sequence ID" value="MCM2374015.1"/>
    <property type="molecule type" value="Genomic_DNA"/>
</dbReference>
<evidence type="ECO:0000313" key="2">
    <source>
        <dbReference type="EMBL" id="MCM2374015.1"/>
    </source>
</evidence>
<proteinExistence type="predicted"/>
<organism evidence="2 3">
    <name type="scientific">Aporhodopirellula aestuarii</name>
    <dbReference type="NCBI Taxonomy" id="2950107"/>
    <lineage>
        <taxon>Bacteria</taxon>
        <taxon>Pseudomonadati</taxon>
        <taxon>Planctomycetota</taxon>
        <taxon>Planctomycetia</taxon>
        <taxon>Pirellulales</taxon>
        <taxon>Pirellulaceae</taxon>
        <taxon>Aporhodopirellula</taxon>
    </lineage>
</organism>
<keyword evidence="1" id="KW-0732">Signal</keyword>
<dbReference type="Proteomes" id="UP001202961">
    <property type="component" value="Unassembled WGS sequence"/>
</dbReference>
<protein>
    <submittedName>
        <fullName evidence="2">Uncharacterized protein</fullName>
    </submittedName>
</protein>
<gene>
    <name evidence="2" type="ORF">NB063_25660</name>
</gene>
<evidence type="ECO:0000313" key="3">
    <source>
        <dbReference type="Proteomes" id="UP001202961"/>
    </source>
</evidence>
<name>A0ABT0UB28_9BACT</name>
<evidence type="ECO:0000256" key="1">
    <source>
        <dbReference type="SAM" id="SignalP"/>
    </source>
</evidence>
<feature type="signal peptide" evidence="1">
    <location>
        <begin position="1"/>
        <end position="26"/>
    </location>
</feature>